<evidence type="ECO:0000256" key="3">
    <source>
        <dbReference type="ARBA" id="ARBA00022676"/>
    </source>
</evidence>
<name>A0A318KTI9_9NEIS</name>
<dbReference type="PANTHER" id="PTHR21015:SF22">
    <property type="entry name" value="GLYCOSYLTRANSFERASE"/>
    <property type="match status" value="1"/>
</dbReference>
<feature type="binding site" evidence="10">
    <location>
        <position position="125"/>
    </location>
    <ligand>
        <name>UDP-N-acetyl-alpha-D-glucosamine</name>
        <dbReference type="ChEBI" id="CHEBI:57705"/>
    </ligand>
</feature>
<comment type="function">
    <text evidence="10">Cell wall formation. Catalyzes the transfer of a GlcNAc subunit on undecaprenyl-pyrophosphoryl-MurNAc-pentapeptide (lipid intermediate I) to form undecaprenyl-pyrophosphoryl-MurNAc-(pentapeptide)GlcNAc (lipid intermediate II).</text>
</comment>
<dbReference type="InterPro" id="IPR006009">
    <property type="entry name" value="GlcNAc_MurG"/>
</dbReference>
<keyword evidence="6 10" id="KW-0573">Peptidoglycan synthesis</keyword>
<keyword evidence="14" id="KW-1185">Reference proteome</keyword>
<proteinExistence type="inferred from homology"/>
<sequence length="355" mass="37425">MARRTALIMTGGTGGHIFPALAVADELKSRGWTLVFLGAEGGMETTLVPQHGYTLETLPMRGMRGNGLRRWLSLPWMLARALAGAANVIFRHRPDVSVGFGGYTGFPGGLMTRLLFKPLVIHEQNSVAGLTNRLLSRLASRTLFAFPAAFPQREGLVGNPVRAAIAAVPAPEARFAGRNGPLRVLVVGGSLGAQALNEALPAALARLPATQRPQVTHQAGAKAIDALRAAYAAVKVNADCRSFIDDMASEYAQADLVICRAGALTVAELAAVGVGSVLVPYPHAVDDHQTGNARYLADAGAARLWPQGELNAEALADWLAALTRERCLEMAQAARRMALTDAASKVADVCAELAP</sequence>
<keyword evidence="7 10" id="KW-0472">Membrane</keyword>
<comment type="pathway">
    <text evidence="10">Cell wall biogenesis; peptidoglycan biosynthesis.</text>
</comment>
<accession>A0A318KTI9</accession>
<protein>
    <recommendedName>
        <fullName evidence="10">UDP-N-acetylglucosamine--N-acetylmuramyl-(pentapeptide) pyrophosphoryl-undecaprenol N-acetylglucosamine transferase</fullName>
        <ecNumber evidence="10">2.4.1.227</ecNumber>
    </recommendedName>
    <alternativeName>
        <fullName evidence="10">Undecaprenyl-PP-MurNAc-pentapeptide-UDPGlcNAc GlcNAc transferase</fullName>
    </alternativeName>
</protein>
<dbReference type="PANTHER" id="PTHR21015">
    <property type="entry name" value="UDP-N-ACETYLGLUCOSAMINE--N-ACETYLMURAMYL-(PENTAPEPTIDE) PYROPHOSPHORYL-UNDECAPRENOL N-ACETYLGLUCOSAMINE TRANSFERASE 1"/>
    <property type="match status" value="1"/>
</dbReference>
<dbReference type="Pfam" id="PF03033">
    <property type="entry name" value="Glyco_transf_28"/>
    <property type="match status" value="1"/>
</dbReference>
<dbReference type="GO" id="GO:0051301">
    <property type="term" value="P:cell division"/>
    <property type="evidence" value="ECO:0007669"/>
    <property type="project" value="UniProtKB-KW"/>
</dbReference>
<dbReference type="EMBL" id="QJKI01000005">
    <property type="protein sequence ID" value="PXX79952.1"/>
    <property type="molecule type" value="Genomic_DNA"/>
</dbReference>
<keyword evidence="3 10" id="KW-0328">Glycosyltransferase</keyword>
<feature type="domain" description="Glycosyltransferase family 28 N-terminal" evidence="11">
    <location>
        <begin position="7"/>
        <end position="142"/>
    </location>
</feature>
<evidence type="ECO:0000313" key="14">
    <source>
        <dbReference type="Proteomes" id="UP000247555"/>
    </source>
</evidence>
<keyword evidence="9 10" id="KW-0961">Cell wall biogenesis/degradation</keyword>
<feature type="domain" description="Glycosyl transferase family 28 C-terminal" evidence="12">
    <location>
        <begin position="184"/>
        <end position="344"/>
    </location>
</feature>
<keyword evidence="2 10" id="KW-0132">Cell division</keyword>
<dbReference type="Gene3D" id="3.40.50.2000">
    <property type="entry name" value="Glycogen Phosphorylase B"/>
    <property type="match status" value="2"/>
</dbReference>
<dbReference type="HAMAP" id="MF_00033">
    <property type="entry name" value="MurG"/>
    <property type="match status" value="1"/>
</dbReference>
<feature type="binding site" evidence="10">
    <location>
        <position position="190"/>
    </location>
    <ligand>
        <name>UDP-N-acetyl-alpha-D-glucosamine</name>
        <dbReference type="ChEBI" id="CHEBI:57705"/>
    </ligand>
</feature>
<dbReference type="GO" id="GO:0005975">
    <property type="term" value="P:carbohydrate metabolic process"/>
    <property type="evidence" value="ECO:0007669"/>
    <property type="project" value="InterPro"/>
</dbReference>
<dbReference type="InterPro" id="IPR007235">
    <property type="entry name" value="Glyco_trans_28_C"/>
</dbReference>
<comment type="subcellular location">
    <subcellularLocation>
        <location evidence="10">Cell membrane</location>
        <topology evidence="10">Peripheral membrane protein</topology>
        <orientation evidence="10">Cytoplasmic side</orientation>
    </subcellularLocation>
</comment>
<keyword evidence="8 10" id="KW-0131">Cell cycle</keyword>
<dbReference type="AlphaFoldDB" id="A0A318KTI9"/>
<feature type="binding site" evidence="10">
    <location>
        <position position="289"/>
    </location>
    <ligand>
        <name>UDP-N-acetyl-alpha-D-glucosamine</name>
        <dbReference type="ChEBI" id="CHEBI:57705"/>
    </ligand>
</feature>
<evidence type="ECO:0000256" key="1">
    <source>
        <dbReference type="ARBA" id="ARBA00022475"/>
    </source>
</evidence>
<evidence type="ECO:0000256" key="10">
    <source>
        <dbReference type="HAMAP-Rule" id="MF_00033"/>
    </source>
</evidence>
<evidence type="ECO:0000256" key="7">
    <source>
        <dbReference type="ARBA" id="ARBA00023136"/>
    </source>
</evidence>
<gene>
    <name evidence="10" type="primary">murG</name>
    <name evidence="13" type="ORF">DFR34_105156</name>
</gene>
<dbReference type="GO" id="GO:0009252">
    <property type="term" value="P:peptidoglycan biosynthetic process"/>
    <property type="evidence" value="ECO:0007669"/>
    <property type="project" value="UniProtKB-UniRule"/>
</dbReference>
<dbReference type="Pfam" id="PF04101">
    <property type="entry name" value="Glyco_tran_28_C"/>
    <property type="match status" value="1"/>
</dbReference>
<dbReference type="NCBIfam" id="TIGR01133">
    <property type="entry name" value="murG"/>
    <property type="match status" value="1"/>
</dbReference>
<evidence type="ECO:0000256" key="2">
    <source>
        <dbReference type="ARBA" id="ARBA00022618"/>
    </source>
</evidence>
<evidence type="ECO:0000256" key="5">
    <source>
        <dbReference type="ARBA" id="ARBA00022960"/>
    </source>
</evidence>
<keyword evidence="4 10" id="KW-0808">Transferase</keyword>
<feature type="binding site" evidence="10">
    <location>
        <begin position="13"/>
        <end position="15"/>
    </location>
    <ligand>
        <name>UDP-N-acetyl-alpha-D-glucosamine</name>
        <dbReference type="ChEBI" id="CHEBI:57705"/>
    </ligand>
</feature>
<dbReference type="CDD" id="cd03785">
    <property type="entry name" value="GT28_MurG"/>
    <property type="match status" value="1"/>
</dbReference>
<dbReference type="RefSeq" id="WP_211309304.1">
    <property type="nucleotide sequence ID" value="NZ_QJKI01000005.1"/>
</dbReference>
<dbReference type="EC" id="2.4.1.227" evidence="10"/>
<feature type="binding site" evidence="10">
    <location>
        <position position="162"/>
    </location>
    <ligand>
        <name>UDP-N-acetyl-alpha-D-glucosamine</name>
        <dbReference type="ChEBI" id="CHEBI:57705"/>
    </ligand>
</feature>
<dbReference type="GO" id="GO:0050511">
    <property type="term" value="F:undecaprenyldiphospho-muramoylpentapeptide beta-N-acetylglucosaminyltransferase activity"/>
    <property type="evidence" value="ECO:0007669"/>
    <property type="project" value="UniProtKB-UniRule"/>
</dbReference>
<keyword evidence="1 10" id="KW-1003">Cell membrane</keyword>
<dbReference type="Proteomes" id="UP000247555">
    <property type="component" value="Unassembled WGS sequence"/>
</dbReference>
<feature type="binding site" evidence="10">
    <location>
        <begin position="263"/>
        <end position="268"/>
    </location>
    <ligand>
        <name>UDP-N-acetyl-alpha-D-glucosamine</name>
        <dbReference type="ChEBI" id="CHEBI:57705"/>
    </ligand>
</feature>
<dbReference type="GO" id="GO:0071555">
    <property type="term" value="P:cell wall organization"/>
    <property type="evidence" value="ECO:0007669"/>
    <property type="project" value="UniProtKB-KW"/>
</dbReference>
<keyword evidence="5 10" id="KW-0133">Cell shape</keyword>
<evidence type="ECO:0000256" key="9">
    <source>
        <dbReference type="ARBA" id="ARBA00023316"/>
    </source>
</evidence>
<evidence type="ECO:0000256" key="6">
    <source>
        <dbReference type="ARBA" id="ARBA00022984"/>
    </source>
</evidence>
<evidence type="ECO:0000256" key="8">
    <source>
        <dbReference type="ARBA" id="ARBA00023306"/>
    </source>
</evidence>
<dbReference type="InterPro" id="IPR004276">
    <property type="entry name" value="GlycoTrans_28_N"/>
</dbReference>
<comment type="catalytic activity">
    <reaction evidence="10">
        <text>di-trans,octa-cis-undecaprenyl diphospho-N-acetyl-alpha-D-muramoyl-L-alanyl-D-glutamyl-meso-2,6-diaminopimeloyl-D-alanyl-D-alanine + UDP-N-acetyl-alpha-D-glucosamine = di-trans,octa-cis-undecaprenyl diphospho-[N-acetyl-alpha-D-glucosaminyl-(1-&gt;4)]-N-acetyl-alpha-D-muramoyl-L-alanyl-D-glutamyl-meso-2,6-diaminopimeloyl-D-alanyl-D-alanine + UDP + H(+)</text>
        <dbReference type="Rhea" id="RHEA:31227"/>
        <dbReference type="ChEBI" id="CHEBI:15378"/>
        <dbReference type="ChEBI" id="CHEBI:57705"/>
        <dbReference type="ChEBI" id="CHEBI:58223"/>
        <dbReference type="ChEBI" id="CHEBI:61387"/>
        <dbReference type="ChEBI" id="CHEBI:61388"/>
        <dbReference type="EC" id="2.4.1.227"/>
    </reaction>
</comment>
<dbReference type="GO" id="GO:0008360">
    <property type="term" value="P:regulation of cell shape"/>
    <property type="evidence" value="ECO:0007669"/>
    <property type="project" value="UniProtKB-KW"/>
</dbReference>
<dbReference type="SUPFAM" id="SSF53756">
    <property type="entry name" value="UDP-Glycosyltransferase/glycogen phosphorylase"/>
    <property type="match status" value="1"/>
</dbReference>
<evidence type="ECO:0000256" key="4">
    <source>
        <dbReference type="ARBA" id="ARBA00022679"/>
    </source>
</evidence>
<dbReference type="GO" id="GO:0051991">
    <property type="term" value="F:UDP-N-acetyl-D-glucosamine:N-acetylmuramoyl-L-alanyl-D-glutamyl-meso-2,6-diaminopimelyl-D-alanyl-D-alanine-diphosphoundecaprenol 4-beta-N-acetylglucosaminlytransferase activity"/>
    <property type="evidence" value="ECO:0007669"/>
    <property type="project" value="RHEA"/>
</dbReference>
<feature type="binding site" evidence="10">
    <location>
        <position position="244"/>
    </location>
    <ligand>
        <name>UDP-N-acetyl-alpha-D-glucosamine</name>
        <dbReference type="ChEBI" id="CHEBI:57705"/>
    </ligand>
</feature>
<reference evidence="13 14" key="1">
    <citation type="submission" date="2018-05" db="EMBL/GenBank/DDBJ databases">
        <title>Genomic Encyclopedia of Type Strains, Phase IV (KMG-IV): sequencing the most valuable type-strain genomes for metagenomic binning, comparative biology and taxonomic classification.</title>
        <authorList>
            <person name="Goeker M."/>
        </authorList>
    </citation>
    <scope>NUCLEOTIDE SEQUENCE [LARGE SCALE GENOMIC DNA]</scope>
    <source>
        <strain evidence="13 14">DSM 29661</strain>
    </source>
</reference>
<organism evidence="13 14">
    <name type="scientific">Rivihabitans pingtungensis</name>
    <dbReference type="NCBI Taxonomy" id="1054498"/>
    <lineage>
        <taxon>Bacteria</taxon>
        <taxon>Pseudomonadati</taxon>
        <taxon>Pseudomonadota</taxon>
        <taxon>Betaproteobacteria</taxon>
        <taxon>Neisseriales</taxon>
        <taxon>Aquaspirillaceae</taxon>
        <taxon>Rivihabitans</taxon>
    </lineage>
</organism>
<comment type="caution">
    <text evidence="13">The sequence shown here is derived from an EMBL/GenBank/DDBJ whole genome shotgun (WGS) entry which is preliminary data.</text>
</comment>
<dbReference type="GO" id="GO:0005886">
    <property type="term" value="C:plasma membrane"/>
    <property type="evidence" value="ECO:0007669"/>
    <property type="project" value="UniProtKB-SubCell"/>
</dbReference>
<evidence type="ECO:0000313" key="13">
    <source>
        <dbReference type="EMBL" id="PXX79952.1"/>
    </source>
</evidence>
<evidence type="ECO:0000259" key="12">
    <source>
        <dbReference type="Pfam" id="PF04101"/>
    </source>
</evidence>
<comment type="similarity">
    <text evidence="10">Belongs to the glycosyltransferase 28 family. MurG subfamily.</text>
</comment>
<evidence type="ECO:0000259" key="11">
    <source>
        <dbReference type="Pfam" id="PF03033"/>
    </source>
</evidence>
<dbReference type="UniPathway" id="UPA00219"/>